<name>A0A382JH42_9ZZZZ</name>
<evidence type="ECO:0000259" key="1">
    <source>
        <dbReference type="Pfam" id="PF11638"/>
    </source>
</evidence>
<dbReference type="InterPro" id="IPR024633">
    <property type="entry name" value="DnaA_N_dom"/>
</dbReference>
<feature type="non-terminal residue" evidence="2">
    <location>
        <position position="49"/>
    </location>
</feature>
<organism evidence="2">
    <name type="scientific">marine metagenome</name>
    <dbReference type="NCBI Taxonomy" id="408172"/>
    <lineage>
        <taxon>unclassified sequences</taxon>
        <taxon>metagenomes</taxon>
        <taxon>ecological metagenomes</taxon>
    </lineage>
</organism>
<dbReference type="EMBL" id="UINC01073931">
    <property type="protein sequence ID" value="SVC10682.1"/>
    <property type="molecule type" value="Genomic_DNA"/>
</dbReference>
<sequence>MSANVWNDILSRVETKVNRHSYYTWFKPTSFIGERGEKLTVRVPNGLFR</sequence>
<feature type="domain" description="DnaA N-terminal" evidence="1">
    <location>
        <begin position="4"/>
        <end position="49"/>
    </location>
</feature>
<gene>
    <name evidence="2" type="ORF">METZ01_LOCUS263536</name>
</gene>
<evidence type="ECO:0000313" key="2">
    <source>
        <dbReference type="EMBL" id="SVC10682.1"/>
    </source>
</evidence>
<protein>
    <recommendedName>
        <fullName evidence="1">DnaA N-terminal domain-containing protein</fullName>
    </recommendedName>
</protein>
<dbReference type="Pfam" id="PF11638">
    <property type="entry name" value="DnaA_N"/>
    <property type="match status" value="1"/>
</dbReference>
<accession>A0A382JH42</accession>
<proteinExistence type="predicted"/>
<reference evidence="2" key="1">
    <citation type="submission" date="2018-05" db="EMBL/GenBank/DDBJ databases">
        <authorList>
            <person name="Lanie J.A."/>
            <person name="Ng W.-L."/>
            <person name="Kazmierczak K.M."/>
            <person name="Andrzejewski T.M."/>
            <person name="Davidsen T.M."/>
            <person name="Wayne K.J."/>
            <person name="Tettelin H."/>
            <person name="Glass J.I."/>
            <person name="Rusch D."/>
            <person name="Podicherti R."/>
            <person name="Tsui H.-C.T."/>
            <person name="Winkler M.E."/>
        </authorList>
    </citation>
    <scope>NUCLEOTIDE SEQUENCE</scope>
</reference>
<dbReference type="Gene3D" id="3.30.300.180">
    <property type="match status" value="1"/>
</dbReference>
<dbReference type="InterPro" id="IPR038454">
    <property type="entry name" value="DnaA_N_sf"/>
</dbReference>
<dbReference type="AlphaFoldDB" id="A0A382JH42"/>